<dbReference type="Pfam" id="PF05656">
    <property type="entry name" value="DUF805"/>
    <property type="match status" value="1"/>
</dbReference>
<keyword evidence="3" id="KW-1185">Reference proteome</keyword>
<keyword evidence="1" id="KW-1133">Transmembrane helix</keyword>
<dbReference type="AlphaFoldDB" id="D2Q499"/>
<evidence type="ECO:0000313" key="3">
    <source>
        <dbReference type="Proteomes" id="UP000007967"/>
    </source>
</evidence>
<dbReference type="GO" id="GO:0005886">
    <property type="term" value="C:plasma membrane"/>
    <property type="evidence" value="ECO:0007669"/>
    <property type="project" value="TreeGrafter"/>
</dbReference>
<feature type="transmembrane region" description="Helical" evidence="1">
    <location>
        <begin position="23"/>
        <end position="40"/>
    </location>
</feature>
<sequence>MRWYLTVLTKYAVFRGRAGREEFWFFTLANLIVSVLLAVADRLTGADWPAGVGPLPIGPIEGVYTVLVLLPTLAVTVRRLHDTDRSGAWLLLYLVPVIGWLVLLVLNAQAGTRGDNKYGPDPRPAGLAASTL</sequence>
<dbReference type="KEGG" id="kfl:Kfla_1310"/>
<dbReference type="RefSeq" id="WP_012918969.1">
    <property type="nucleotide sequence ID" value="NC_013729.1"/>
</dbReference>
<dbReference type="PANTHER" id="PTHR34980">
    <property type="entry name" value="INNER MEMBRANE PROTEIN-RELATED-RELATED"/>
    <property type="match status" value="1"/>
</dbReference>
<dbReference type="InterPro" id="IPR008523">
    <property type="entry name" value="DUF805"/>
</dbReference>
<dbReference type="PANTHER" id="PTHR34980:SF2">
    <property type="entry name" value="INNER MEMBRANE PROTEIN YHAH-RELATED"/>
    <property type="match status" value="1"/>
</dbReference>
<dbReference type="OrthoDB" id="9812349at2"/>
<gene>
    <name evidence="2" type="ordered locus">Kfla_1310</name>
</gene>
<evidence type="ECO:0008006" key="4">
    <source>
        <dbReference type="Google" id="ProtNLM"/>
    </source>
</evidence>
<dbReference type="HOGENOM" id="CLU_093674_4_1_11"/>
<dbReference type="STRING" id="479435.Kfla_1310"/>
<evidence type="ECO:0000313" key="2">
    <source>
        <dbReference type="EMBL" id="ADB30413.1"/>
    </source>
</evidence>
<organism evidence="2 3">
    <name type="scientific">Kribbella flavida (strain DSM 17836 / JCM 10339 / NBRC 14399)</name>
    <dbReference type="NCBI Taxonomy" id="479435"/>
    <lineage>
        <taxon>Bacteria</taxon>
        <taxon>Bacillati</taxon>
        <taxon>Actinomycetota</taxon>
        <taxon>Actinomycetes</taxon>
        <taxon>Propionibacteriales</taxon>
        <taxon>Kribbellaceae</taxon>
        <taxon>Kribbella</taxon>
    </lineage>
</organism>
<protein>
    <recommendedName>
        <fullName evidence="4">DUF805 domain-containing protein</fullName>
    </recommendedName>
</protein>
<dbReference type="EMBL" id="CP001736">
    <property type="protein sequence ID" value="ADB30413.1"/>
    <property type="molecule type" value="Genomic_DNA"/>
</dbReference>
<feature type="transmembrane region" description="Helical" evidence="1">
    <location>
        <begin position="89"/>
        <end position="110"/>
    </location>
</feature>
<evidence type="ECO:0000256" key="1">
    <source>
        <dbReference type="SAM" id="Phobius"/>
    </source>
</evidence>
<proteinExistence type="predicted"/>
<dbReference type="Proteomes" id="UP000007967">
    <property type="component" value="Chromosome"/>
</dbReference>
<keyword evidence="1" id="KW-0812">Transmembrane</keyword>
<reference evidence="2 3" key="2">
    <citation type="journal article" date="2010" name="Stand. Genomic Sci.">
        <title>Complete genome sequence of Kribbella flavida type strain (IFO 14399).</title>
        <authorList>
            <person name="Pukall R."/>
            <person name="Lapidus A."/>
            <person name="Glavina Del Rio T."/>
            <person name="Copeland A."/>
            <person name="Tice H."/>
            <person name="Cheng J.-F."/>
            <person name="Lucas S."/>
            <person name="Chen F."/>
            <person name="Nolan M."/>
            <person name="LaButti K."/>
            <person name="Pati A."/>
            <person name="Ivanova N."/>
            <person name="Mavrommatis K."/>
            <person name="Mikhailova N."/>
            <person name="Pitluck S."/>
            <person name="Bruce D."/>
            <person name="Goodwin L."/>
            <person name="Land M."/>
            <person name="Hauser L."/>
            <person name="Chang Y.-J."/>
            <person name="Jeffries C.D."/>
            <person name="Chen A."/>
            <person name="Palaniappan K."/>
            <person name="Chain P."/>
            <person name="Rohde M."/>
            <person name="Goeker M."/>
            <person name="Bristow J."/>
            <person name="Eisen J.A."/>
            <person name="Markowitz V."/>
            <person name="Hugenholtz P."/>
            <person name="Kyrpides N.C."/>
            <person name="Klenk H.-P."/>
            <person name="Brettin T."/>
        </authorList>
    </citation>
    <scope>NUCLEOTIDE SEQUENCE [LARGE SCALE GENOMIC DNA]</scope>
    <source>
        <strain evidence="3">DSM 17836 / JCM 10339 / NBRC 14399</strain>
    </source>
</reference>
<feature type="transmembrane region" description="Helical" evidence="1">
    <location>
        <begin position="60"/>
        <end position="77"/>
    </location>
</feature>
<name>D2Q499_KRIFD</name>
<reference evidence="3" key="1">
    <citation type="submission" date="2009-09" db="EMBL/GenBank/DDBJ databases">
        <title>The complete genome of Kribbella flavida DSM 17836.</title>
        <authorList>
            <consortium name="US DOE Joint Genome Institute (JGI-PGF)"/>
            <person name="Lucas S."/>
            <person name="Copeland A."/>
            <person name="Lapidus A."/>
            <person name="Glavina del Rio T."/>
            <person name="Dalin E."/>
            <person name="Tice H."/>
            <person name="Bruce D."/>
            <person name="Goodwin L."/>
            <person name="Pitluck S."/>
            <person name="Kyrpides N."/>
            <person name="Mavromatis K."/>
            <person name="Ivanova N."/>
            <person name="Saunders E."/>
            <person name="Brettin T."/>
            <person name="Detter J.C."/>
            <person name="Han C."/>
            <person name="Larimer F."/>
            <person name="Land M."/>
            <person name="Hauser L."/>
            <person name="Markowitz V."/>
            <person name="Cheng J.-F."/>
            <person name="Hugenholtz P."/>
            <person name="Woyke T."/>
            <person name="Wu D."/>
            <person name="Pukall R."/>
            <person name="Klenk H.-P."/>
            <person name="Eisen J.A."/>
        </authorList>
    </citation>
    <scope>NUCLEOTIDE SEQUENCE [LARGE SCALE GENOMIC DNA]</scope>
    <source>
        <strain evidence="3">DSM 17836 / JCM 10339 / NBRC 14399</strain>
    </source>
</reference>
<accession>D2Q499</accession>
<keyword evidence="1" id="KW-0472">Membrane</keyword>
<dbReference type="eggNOG" id="COG3152">
    <property type="taxonomic scope" value="Bacteria"/>
</dbReference>